<comment type="caution">
    <text evidence="2">The sequence shown here is derived from an EMBL/GenBank/DDBJ whole genome shotgun (WGS) entry which is preliminary data.</text>
</comment>
<name>B6WTJ0_9BACT</name>
<reference evidence="2 3" key="2">
    <citation type="submission" date="2008-10" db="EMBL/GenBank/DDBJ databases">
        <authorList>
            <person name="Fulton L."/>
            <person name="Clifton S."/>
            <person name="Fulton B."/>
            <person name="Xu J."/>
            <person name="Minx P."/>
            <person name="Pepin K.H."/>
            <person name="Johnson M."/>
            <person name="Bhonagiri V."/>
            <person name="Nash W.E."/>
            <person name="Mardis E.R."/>
            <person name="Wilson R.K."/>
        </authorList>
    </citation>
    <scope>NUCLEOTIDE SEQUENCE [LARGE SCALE GENOMIC DNA]</scope>
    <source>
        <strain evidence="2 3">ATCC 29098</strain>
    </source>
</reference>
<dbReference type="HOGENOM" id="CLU_1841885_0_0_7"/>
<evidence type="ECO:0000313" key="3">
    <source>
        <dbReference type="Proteomes" id="UP000003676"/>
    </source>
</evidence>
<organism evidence="2 3">
    <name type="scientific">Desulfovibrio piger ATCC 29098</name>
    <dbReference type="NCBI Taxonomy" id="411464"/>
    <lineage>
        <taxon>Bacteria</taxon>
        <taxon>Pseudomonadati</taxon>
        <taxon>Thermodesulfobacteriota</taxon>
        <taxon>Desulfovibrionia</taxon>
        <taxon>Desulfovibrionales</taxon>
        <taxon>Desulfovibrionaceae</taxon>
        <taxon>Desulfovibrio</taxon>
    </lineage>
</organism>
<sequence>MSMTTHLPAALLPLLLALLQGLLLWALWSLRRNFVPQAEHLRCRQDEQQREALWLRRLDRLEQALAQERELLTPLADEVRSLREDAGRLHSQLQAQEARFYGLERLLQRLERHLERQEDRWQQLPGAALPALLHCRPPREVQ</sequence>
<feature type="coiled-coil region" evidence="1">
    <location>
        <begin position="79"/>
        <end position="120"/>
    </location>
</feature>
<dbReference type="STRING" id="901.DESPIGER_1319"/>
<accession>B6WTJ0</accession>
<reference evidence="2 3" key="1">
    <citation type="submission" date="2008-10" db="EMBL/GenBank/DDBJ databases">
        <title>Draft genome sequence of Desulvovibrio piger (ATCC 29098).</title>
        <authorList>
            <person name="Sudarsanam P."/>
            <person name="Ley R."/>
            <person name="Guruge J."/>
            <person name="Turnbaugh P.J."/>
            <person name="Mahowald M."/>
            <person name="Liep D."/>
            <person name="Gordon J."/>
        </authorList>
    </citation>
    <scope>NUCLEOTIDE SEQUENCE [LARGE SCALE GENOMIC DNA]</scope>
    <source>
        <strain evidence="2 3">ATCC 29098</strain>
    </source>
</reference>
<evidence type="ECO:0000313" key="2">
    <source>
        <dbReference type="EMBL" id="EEB33682.1"/>
    </source>
</evidence>
<evidence type="ECO:0000256" key="1">
    <source>
        <dbReference type="SAM" id="Coils"/>
    </source>
</evidence>
<gene>
    <name evidence="2" type="ORF">DESPIG_01396</name>
</gene>
<dbReference type="EMBL" id="ABXU01000033">
    <property type="protein sequence ID" value="EEB33682.1"/>
    <property type="molecule type" value="Genomic_DNA"/>
</dbReference>
<proteinExistence type="predicted"/>
<dbReference type="AlphaFoldDB" id="B6WTJ0"/>
<keyword evidence="1" id="KW-0175">Coiled coil</keyword>
<protein>
    <submittedName>
        <fullName evidence="2">Uncharacterized protein</fullName>
    </submittedName>
</protein>
<dbReference type="Proteomes" id="UP000003676">
    <property type="component" value="Unassembled WGS sequence"/>
</dbReference>